<dbReference type="AlphaFoldDB" id="A0A1X7G540"/>
<name>A0A1X7G540_9BACI</name>
<dbReference type="PATRIC" id="fig|135735.6.peg.1645"/>
<dbReference type="KEGG" id="beo:BEH_08030"/>
<accession>A0A0H4KID0</accession>
<gene>
    <name evidence="1" type="ORF">BEH_08030</name>
</gene>
<keyword evidence="2" id="KW-1185">Reference proteome</keyword>
<protein>
    <submittedName>
        <fullName evidence="1">Uncharacterized protein</fullName>
    </submittedName>
</protein>
<dbReference type="Proteomes" id="UP000036202">
    <property type="component" value="Chromosome"/>
</dbReference>
<evidence type="ECO:0000313" key="1">
    <source>
        <dbReference type="EMBL" id="AKO92049.1"/>
    </source>
</evidence>
<dbReference type="EMBL" id="CP011974">
    <property type="protein sequence ID" value="AKO92049.1"/>
    <property type="molecule type" value="Genomic_DNA"/>
</dbReference>
<dbReference type="RefSeq" id="WP_040058098.1">
    <property type="nucleotide sequence ID" value="NZ_CP011974.1"/>
</dbReference>
<reference evidence="2" key="2">
    <citation type="submission" date="2015-06" db="EMBL/GenBank/DDBJ databases">
        <title>Genome Sequence of Bacillus endophyticus and Analysis of its Companion Mechanism in the Ketogulonigenium vulgare-Bacillus strain Consortium.</title>
        <authorList>
            <person name="Jia N."/>
            <person name="Du J."/>
            <person name="Ding M.-Z."/>
            <person name="Gao F."/>
            <person name="Yuan Y.-J."/>
        </authorList>
    </citation>
    <scope>NUCLEOTIDE SEQUENCE [LARGE SCALE GENOMIC DNA]</scope>
    <source>
        <strain evidence="2">Hbe603</strain>
    </source>
</reference>
<sequence>MSRTLDALHEKLDKLNKQIEELHRCVREYHVLREDSGLIFNVTKNLVITGTAETYWQGNKRAQFLQEFSKSQSLMSSFVETVGTQIFQINMSIRYLEDKKSDLINQIEVEIQSEPKDMEKAWVQTQDEIVK</sequence>
<accession>A0A1X7G540</accession>
<evidence type="ECO:0000313" key="2">
    <source>
        <dbReference type="Proteomes" id="UP000036202"/>
    </source>
</evidence>
<organism evidence="1 2">
    <name type="scientific">Priestia filamentosa</name>
    <dbReference type="NCBI Taxonomy" id="1402861"/>
    <lineage>
        <taxon>Bacteria</taxon>
        <taxon>Bacillati</taxon>
        <taxon>Bacillota</taxon>
        <taxon>Bacilli</taxon>
        <taxon>Bacillales</taxon>
        <taxon>Bacillaceae</taxon>
        <taxon>Priestia</taxon>
    </lineage>
</organism>
<dbReference type="GeneID" id="93703636"/>
<reference evidence="1 2" key="1">
    <citation type="journal article" date="2015" name="PLoS ONE">
        <title>Genome Sequence of Bacillus endophyticus and Analysis of Its Companion Mechanism in the Ketogulonigenium vulgare-Bacillus Strain Consortium.</title>
        <authorList>
            <person name="Jia N."/>
            <person name="Du J."/>
            <person name="Ding M.Z."/>
            <person name="Gao F."/>
            <person name="Yuan Y.J."/>
        </authorList>
    </citation>
    <scope>NUCLEOTIDE SEQUENCE [LARGE SCALE GENOMIC DNA]</scope>
    <source>
        <strain evidence="1 2">Hbe603</strain>
    </source>
</reference>
<proteinExistence type="predicted"/>